<evidence type="ECO:0000256" key="3">
    <source>
        <dbReference type="ARBA" id="ARBA00029447"/>
    </source>
</evidence>
<evidence type="ECO:0000256" key="2">
    <source>
        <dbReference type="ARBA" id="ARBA00022500"/>
    </source>
</evidence>
<dbReference type="InterPro" id="IPR004090">
    <property type="entry name" value="Chemotax_Me-accpt_rcpt"/>
</dbReference>
<feature type="compositionally biased region" description="Polar residues" evidence="6">
    <location>
        <begin position="72"/>
        <end position="86"/>
    </location>
</feature>
<dbReference type="AlphaFoldDB" id="A0A518AYC5"/>
<protein>
    <submittedName>
        <fullName evidence="9">Methyl-accepting chemotaxis protein IV</fullName>
    </submittedName>
</protein>
<dbReference type="SMART" id="SM00283">
    <property type="entry name" value="MA"/>
    <property type="match status" value="1"/>
</dbReference>
<dbReference type="PANTHER" id="PTHR43531">
    <property type="entry name" value="PROTEIN ICFG"/>
    <property type="match status" value="1"/>
</dbReference>
<dbReference type="KEGG" id="knv:Pan216_05540"/>
<dbReference type="Gene3D" id="1.10.287.950">
    <property type="entry name" value="Methyl-accepting chemotaxis protein"/>
    <property type="match status" value="1"/>
</dbReference>
<accession>A0A518AYC5</accession>
<dbReference type="GO" id="GO:0006935">
    <property type="term" value="P:chemotaxis"/>
    <property type="evidence" value="ECO:0007669"/>
    <property type="project" value="UniProtKB-KW"/>
</dbReference>
<dbReference type="PANTHER" id="PTHR43531:SF11">
    <property type="entry name" value="METHYL-ACCEPTING CHEMOTAXIS PROTEIN 3"/>
    <property type="match status" value="1"/>
</dbReference>
<dbReference type="OrthoDB" id="221239at2"/>
<dbReference type="InterPro" id="IPR003018">
    <property type="entry name" value="GAF"/>
</dbReference>
<dbReference type="EMBL" id="CP036279">
    <property type="protein sequence ID" value="QDU59722.1"/>
    <property type="molecule type" value="Genomic_DNA"/>
</dbReference>
<gene>
    <name evidence="9" type="primary">tap</name>
    <name evidence="9" type="ORF">Pan216_05540</name>
</gene>
<feature type="region of interest" description="Disordered" evidence="6">
    <location>
        <begin position="1"/>
        <end position="94"/>
    </location>
</feature>
<dbReference type="GO" id="GO:0004888">
    <property type="term" value="F:transmembrane signaling receptor activity"/>
    <property type="evidence" value="ECO:0007669"/>
    <property type="project" value="InterPro"/>
</dbReference>
<dbReference type="FunFam" id="1.10.287.950:FF:000001">
    <property type="entry name" value="Methyl-accepting chemotaxis sensory transducer"/>
    <property type="match status" value="1"/>
</dbReference>
<evidence type="ECO:0000256" key="5">
    <source>
        <dbReference type="SAM" id="Coils"/>
    </source>
</evidence>
<comment type="similarity">
    <text evidence="3">Belongs to the methyl-accepting chemotaxis (MCP) protein family.</text>
</comment>
<evidence type="ECO:0000256" key="4">
    <source>
        <dbReference type="PROSITE-ProRule" id="PRU00284"/>
    </source>
</evidence>
<sequence>MSDMAQDASKQPDAQTGSPNGSNESPPTTAEASPTSNGTDGNARETQEFSHEKEAGSSGGSRRSRRRQSSSTTPSANESLTETQPSEPEVENDTMQQEIVELRQNHKALGDVIHAVSSADSIDDVMRSALEAIRSAFGWTYASYWLLDEEDDVLRVAYQAGKRNDEFRNVAEGTSFAPGLGPVGRAWKQRELQVVPDLESSTDSSLAPAALSAGVRSEVCFPIACNGSILGTMDFFSEEAGEPTPDRLESLHAVSRLVSSAVTRLYEKQREQEATSDAAAVAEVLAAIGKASNTEEVAQAALDAVRDRFGWAYGSFWSRDQEQNVLKFSCESGTVNESFRKVTLEASFAEGVGLSGRAWKKRDLHFVEDIGDVHDCCRAPDARRAGVKSGVCFPIMVDGDVVGTMDFFMLEIITLTESRLNALRSIGQLVSVAMERVRDAEEQREVAENAKAVNEVLESLTSCEDEESALREALNKVRSAFDWAYGSFWRLDPEQNALVFQAESGTVTREFHQATMQASFAEGVGLSGKTWKRRDLLFVKDLSEMRDCCRAPAALSAGVKSGVCFPITVSGEIVGTMDFFATRTLSPSEDRLQALRTVGRLVSGTLERLAEGRRQAETARDTRAVNNVLSSLMGATTAEEAVNEALDTVRQEFGWAYGSFWRRDPERNTLVFAQESGSVNPEFRKITMDASFDEGVGLSGRAWKQRDLFFVKNLADIRDCCRGPVAIRAGVKSGVCFPIMVDGDVVGTMDFFALETLDPSPERLDALRNVGRLVSQSLQQIGLQEEERRRQAELNRKVDELLQSVSAAADGDLTKEITVGGTDAIGRLGEGLRTMTESLRGVVMNISESADQFLESSRVVSESSSNLSESGQEQSATVEQMNAAVKTLDDKIGRVGGNAKDVDESARRTRDLAREGGAAVGENLEAMKLIAKSSEQISEIIGVISEIASQTNLLALNAAIEAARAGEHGLGFAVVADEVRKLAERSSEAAKEITSLINESTKRVQEGSTLSRRTEESLSKIVAGVEETAGLIDAIVSSTEEQRSVSLEVSAGIGTVERMTEANAAAAEELAASSEELSGQAEQLKELVGRFVVNA</sequence>
<dbReference type="PROSITE" id="PS50111">
    <property type="entry name" value="CHEMOTAXIS_TRANSDUC_2"/>
    <property type="match status" value="1"/>
</dbReference>
<keyword evidence="2" id="KW-0145">Chemotaxis</keyword>
<keyword evidence="4" id="KW-0807">Transducer</keyword>
<keyword evidence="10" id="KW-1185">Reference proteome</keyword>
<reference evidence="9 10" key="1">
    <citation type="submission" date="2019-02" db="EMBL/GenBank/DDBJ databases">
        <title>Deep-cultivation of Planctomycetes and their phenomic and genomic characterization uncovers novel biology.</title>
        <authorList>
            <person name="Wiegand S."/>
            <person name="Jogler M."/>
            <person name="Boedeker C."/>
            <person name="Pinto D."/>
            <person name="Vollmers J."/>
            <person name="Rivas-Marin E."/>
            <person name="Kohn T."/>
            <person name="Peeters S.H."/>
            <person name="Heuer A."/>
            <person name="Rast P."/>
            <person name="Oberbeckmann S."/>
            <person name="Bunk B."/>
            <person name="Jeske O."/>
            <person name="Meyerdierks A."/>
            <person name="Storesund J.E."/>
            <person name="Kallscheuer N."/>
            <person name="Luecker S."/>
            <person name="Lage O.M."/>
            <person name="Pohl T."/>
            <person name="Merkel B.J."/>
            <person name="Hornburger P."/>
            <person name="Mueller R.-W."/>
            <person name="Bruemmer F."/>
            <person name="Labrenz M."/>
            <person name="Spormann A.M."/>
            <person name="Op den Camp H."/>
            <person name="Overmann J."/>
            <person name="Amann R."/>
            <person name="Jetten M.S.M."/>
            <person name="Mascher T."/>
            <person name="Medema M.H."/>
            <person name="Devos D.P."/>
            <person name="Kaster A.-K."/>
            <person name="Ovreas L."/>
            <person name="Rohde M."/>
            <person name="Galperin M.Y."/>
            <person name="Jogler C."/>
        </authorList>
    </citation>
    <scope>NUCLEOTIDE SEQUENCE [LARGE SCALE GENOMIC DNA]</scope>
    <source>
        <strain evidence="9 10">Pan216</strain>
    </source>
</reference>
<evidence type="ECO:0000256" key="6">
    <source>
        <dbReference type="SAM" id="MobiDB-lite"/>
    </source>
</evidence>
<dbReference type="SUPFAM" id="SSF58104">
    <property type="entry name" value="Methyl-accepting chemotaxis protein (MCP) signaling domain"/>
    <property type="match status" value="1"/>
</dbReference>
<proteinExistence type="inferred from homology"/>
<dbReference type="SMART" id="SM00304">
    <property type="entry name" value="HAMP"/>
    <property type="match status" value="1"/>
</dbReference>
<keyword evidence="5" id="KW-0175">Coiled coil</keyword>
<dbReference type="PROSITE" id="PS50885">
    <property type="entry name" value="HAMP"/>
    <property type="match status" value="1"/>
</dbReference>
<dbReference type="CDD" id="cd11386">
    <property type="entry name" value="MCP_signal"/>
    <property type="match status" value="1"/>
</dbReference>
<feature type="compositionally biased region" description="Polar residues" evidence="6">
    <location>
        <begin position="8"/>
        <end position="40"/>
    </location>
</feature>
<dbReference type="InterPro" id="IPR003660">
    <property type="entry name" value="HAMP_dom"/>
</dbReference>
<comment type="subcellular location">
    <subcellularLocation>
        <location evidence="1">Membrane</location>
    </subcellularLocation>
</comment>
<dbReference type="GO" id="GO:0007165">
    <property type="term" value="P:signal transduction"/>
    <property type="evidence" value="ECO:0007669"/>
    <property type="project" value="UniProtKB-KW"/>
</dbReference>
<dbReference type="InterPro" id="IPR029016">
    <property type="entry name" value="GAF-like_dom_sf"/>
</dbReference>
<dbReference type="Gene3D" id="3.30.450.40">
    <property type="match status" value="4"/>
</dbReference>
<feature type="coiled-coil region" evidence="5">
    <location>
        <begin position="430"/>
        <end position="460"/>
    </location>
</feature>
<evidence type="ECO:0000313" key="10">
    <source>
        <dbReference type="Proteomes" id="UP000317093"/>
    </source>
</evidence>
<dbReference type="Pfam" id="PF13185">
    <property type="entry name" value="GAF_2"/>
    <property type="match status" value="4"/>
</dbReference>
<feature type="compositionally biased region" description="Basic and acidic residues" evidence="6">
    <location>
        <begin position="42"/>
        <end position="55"/>
    </location>
</feature>
<dbReference type="CDD" id="cd06225">
    <property type="entry name" value="HAMP"/>
    <property type="match status" value="1"/>
</dbReference>
<feature type="domain" description="Methyl-accepting transducer" evidence="7">
    <location>
        <begin position="849"/>
        <end position="1078"/>
    </location>
</feature>
<feature type="coiled-coil region" evidence="5">
    <location>
        <begin position="1056"/>
        <end position="1087"/>
    </location>
</feature>
<organism evidence="9 10">
    <name type="scientific">Kolteria novifilia</name>
    <dbReference type="NCBI Taxonomy" id="2527975"/>
    <lineage>
        <taxon>Bacteria</taxon>
        <taxon>Pseudomonadati</taxon>
        <taxon>Planctomycetota</taxon>
        <taxon>Planctomycetia</taxon>
        <taxon>Kolteriales</taxon>
        <taxon>Kolteriaceae</taxon>
        <taxon>Kolteria</taxon>
    </lineage>
</organism>
<evidence type="ECO:0000259" key="8">
    <source>
        <dbReference type="PROSITE" id="PS50885"/>
    </source>
</evidence>
<dbReference type="Proteomes" id="UP000317093">
    <property type="component" value="Chromosome"/>
</dbReference>
<dbReference type="InterPro" id="IPR004089">
    <property type="entry name" value="MCPsignal_dom"/>
</dbReference>
<evidence type="ECO:0000259" key="7">
    <source>
        <dbReference type="PROSITE" id="PS50111"/>
    </source>
</evidence>
<dbReference type="GO" id="GO:0005886">
    <property type="term" value="C:plasma membrane"/>
    <property type="evidence" value="ECO:0007669"/>
    <property type="project" value="TreeGrafter"/>
</dbReference>
<name>A0A518AYC5_9BACT</name>
<dbReference type="Pfam" id="PF00672">
    <property type="entry name" value="HAMP"/>
    <property type="match status" value="1"/>
</dbReference>
<feature type="domain" description="HAMP" evidence="8">
    <location>
        <begin position="792"/>
        <end position="844"/>
    </location>
</feature>
<dbReference type="SMART" id="SM00065">
    <property type="entry name" value="GAF"/>
    <property type="match status" value="4"/>
</dbReference>
<dbReference type="Pfam" id="PF00015">
    <property type="entry name" value="MCPsignal"/>
    <property type="match status" value="1"/>
</dbReference>
<dbReference type="PRINTS" id="PR00260">
    <property type="entry name" value="CHEMTRNSDUCR"/>
</dbReference>
<dbReference type="InterPro" id="IPR051310">
    <property type="entry name" value="MCP_chemotaxis"/>
</dbReference>
<evidence type="ECO:0000313" key="9">
    <source>
        <dbReference type="EMBL" id="QDU59722.1"/>
    </source>
</evidence>
<dbReference type="SUPFAM" id="SSF55781">
    <property type="entry name" value="GAF domain-like"/>
    <property type="match status" value="4"/>
</dbReference>
<evidence type="ECO:0000256" key="1">
    <source>
        <dbReference type="ARBA" id="ARBA00004370"/>
    </source>
</evidence>